<evidence type="ECO:0000313" key="11">
    <source>
        <dbReference type="EMBL" id="KAK0582516.1"/>
    </source>
</evidence>
<keyword evidence="8" id="KW-0342">GTP-binding</keyword>
<comment type="caution">
    <text evidence="11">The sequence shown here is derived from an EMBL/GenBank/DDBJ whole genome shotgun (WGS) entry which is preliminary data.</text>
</comment>
<sequence length="258" mass="28773">MKKIKAKLELCGFELEKVKEQHFCSQVQLFRRTKSNTIVLTGLSGSGKTVLFYQLQDGSSHQGTVTSNGTKQGHFLSSTKTRRVCASSRRHSVHCGCSRFLIELPGSFRVRYLSDFLTKSTVVKKKIPVLICCNKTDKLTAHTKVFIRKQLEKEIDKLRTSRSEISAADVSNDFTLGGTRRGLCILSESQCHNNVTVTEASGLTGEVSSDVCTREAMQNVILTSMDDTVEHKISIKVMIFAVHLSSFSQVYPTIIFLK</sequence>
<evidence type="ECO:0000256" key="8">
    <source>
        <dbReference type="ARBA" id="ARBA00023134"/>
    </source>
</evidence>
<reference evidence="11" key="1">
    <citation type="journal article" date="2022" name="Plant J.">
        <title>Strategies of tolerance reflected in two North American maple genomes.</title>
        <authorList>
            <person name="McEvoy S.L."/>
            <person name="Sezen U.U."/>
            <person name="Trouern-Trend A."/>
            <person name="McMahon S.M."/>
            <person name="Schaberg P.G."/>
            <person name="Yang J."/>
            <person name="Wegrzyn J.L."/>
            <person name="Swenson N.G."/>
        </authorList>
    </citation>
    <scope>NUCLEOTIDE SEQUENCE</scope>
    <source>
        <strain evidence="11">NS2018</strain>
    </source>
</reference>
<keyword evidence="4" id="KW-0812">Transmembrane</keyword>
<accession>A0AA39RZP8</accession>
<evidence type="ECO:0000256" key="3">
    <source>
        <dbReference type="ARBA" id="ARBA00020256"/>
    </source>
</evidence>
<proteinExistence type="inferred from homology"/>
<keyword evidence="10" id="KW-0675">Receptor</keyword>
<dbReference type="GO" id="GO:0005789">
    <property type="term" value="C:endoplasmic reticulum membrane"/>
    <property type="evidence" value="ECO:0007669"/>
    <property type="project" value="UniProtKB-SubCell"/>
</dbReference>
<keyword evidence="7" id="KW-1133">Transmembrane helix</keyword>
<dbReference type="InterPro" id="IPR019009">
    <property type="entry name" value="SRP_receptor_beta_su"/>
</dbReference>
<evidence type="ECO:0000256" key="1">
    <source>
        <dbReference type="ARBA" id="ARBA00004389"/>
    </source>
</evidence>
<dbReference type="InterPro" id="IPR027417">
    <property type="entry name" value="P-loop_NTPase"/>
</dbReference>
<organism evidence="11 12">
    <name type="scientific">Acer saccharum</name>
    <name type="common">Sugar maple</name>
    <dbReference type="NCBI Taxonomy" id="4024"/>
    <lineage>
        <taxon>Eukaryota</taxon>
        <taxon>Viridiplantae</taxon>
        <taxon>Streptophyta</taxon>
        <taxon>Embryophyta</taxon>
        <taxon>Tracheophyta</taxon>
        <taxon>Spermatophyta</taxon>
        <taxon>Magnoliopsida</taxon>
        <taxon>eudicotyledons</taxon>
        <taxon>Gunneridae</taxon>
        <taxon>Pentapetalae</taxon>
        <taxon>rosids</taxon>
        <taxon>malvids</taxon>
        <taxon>Sapindales</taxon>
        <taxon>Sapindaceae</taxon>
        <taxon>Hippocastanoideae</taxon>
        <taxon>Acereae</taxon>
        <taxon>Acer</taxon>
    </lineage>
</organism>
<evidence type="ECO:0000313" key="12">
    <source>
        <dbReference type="Proteomes" id="UP001168877"/>
    </source>
</evidence>
<comment type="subcellular location">
    <subcellularLocation>
        <location evidence="1">Endoplasmic reticulum membrane</location>
        <topology evidence="1">Single-pass membrane protein</topology>
    </subcellularLocation>
</comment>
<evidence type="ECO:0000256" key="9">
    <source>
        <dbReference type="ARBA" id="ARBA00023136"/>
    </source>
</evidence>
<keyword evidence="9" id="KW-0472">Membrane</keyword>
<dbReference type="SUPFAM" id="SSF52540">
    <property type="entry name" value="P-loop containing nucleoside triphosphate hydrolases"/>
    <property type="match status" value="1"/>
</dbReference>
<dbReference type="EMBL" id="JAUESC010000384">
    <property type="protein sequence ID" value="KAK0582516.1"/>
    <property type="molecule type" value="Genomic_DNA"/>
</dbReference>
<name>A0AA39RZP8_ACESA</name>
<evidence type="ECO:0000256" key="4">
    <source>
        <dbReference type="ARBA" id="ARBA00022692"/>
    </source>
</evidence>
<keyword evidence="6" id="KW-0256">Endoplasmic reticulum</keyword>
<dbReference type="AlphaFoldDB" id="A0AA39RZP8"/>
<evidence type="ECO:0000256" key="10">
    <source>
        <dbReference type="ARBA" id="ARBA00023170"/>
    </source>
</evidence>
<keyword evidence="12" id="KW-1185">Reference proteome</keyword>
<keyword evidence="5" id="KW-0547">Nucleotide-binding</keyword>
<evidence type="ECO:0000256" key="2">
    <source>
        <dbReference type="ARBA" id="ARBA00005619"/>
    </source>
</evidence>
<gene>
    <name evidence="11" type="ORF">LWI29_026456</name>
</gene>
<evidence type="ECO:0000256" key="5">
    <source>
        <dbReference type="ARBA" id="ARBA00022741"/>
    </source>
</evidence>
<dbReference type="Proteomes" id="UP001168877">
    <property type="component" value="Unassembled WGS sequence"/>
</dbReference>
<comment type="similarity">
    <text evidence="2">Belongs to the SRP receptor beta subunit family.</text>
</comment>
<dbReference type="Pfam" id="PF09439">
    <property type="entry name" value="SRPRB"/>
    <property type="match status" value="1"/>
</dbReference>
<dbReference type="Gene3D" id="3.40.50.300">
    <property type="entry name" value="P-loop containing nucleotide triphosphate hydrolases"/>
    <property type="match status" value="2"/>
</dbReference>
<reference evidence="11" key="2">
    <citation type="submission" date="2023-06" db="EMBL/GenBank/DDBJ databases">
        <authorList>
            <person name="Swenson N.G."/>
            <person name="Wegrzyn J.L."/>
            <person name="Mcevoy S.L."/>
        </authorList>
    </citation>
    <scope>NUCLEOTIDE SEQUENCE</scope>
    <source>
        <strain evidence="11">NS2018</strain>
        <tissue evidence="11">Leaf</tissue>
    </source>
</reference>
<evidence type="ECO:0000256" key="6">
    <source>
        <dbReference type="ARBA" id="ARBA00022824"/>
    </source>
</evidence>
<protein>
    <recommendedName>
        <fullName evidence="3">Signal recognition particle receptor subunit beta</fullName>
    </recommendedName>
</protein>
<dbReference type="GO" id="GO:0005525">
    <property type="term" value="F:GTP binding"/>
    <property type="evidence" value="ECO:0007669"/>
    <property type="project" value="UniProtKB-KW"/>
</dbReference>
<evidence type="ECO:0000256" key="7">
    <source>
        <dbReference type="ARBA" id="ARBA00022989"/>
    </source>
</evidence>